<evidence type="ECO:0000256" key="6">
    <source>
        <dbReference type="ARBA" id="ARBA00023157"/>
    </source>
</evidence>
<evidence type="ECO:0000256" key="7">
    <source>
        <dbReference type="ARBA" id="ARBA00023180"/>
    </source>
</evidence>
<gene>
    <name evidence="10" type="ORF">LTR09_002338</name>
</gene>
<evidence type="ECO:0000256" key="9">
    <source>
        <dbReference type="SAM" id="SignalP"/>
    </source>
</evidence>
<reference evidence="10" key="1">
    <citation type="submission" date="2023-04" db="EMBL/GenBank/DDBJ databases">
        <title>Black Yeasts Isolated from many extreme environments.</title>
        <authorList>
            <person name="Coleine C."/>
            <person name="Stajich J.E."/>
            <person name="Selbmann L."/>
        </authorList>
    </citation>
    <scope>NUCLEOTIDE SEQUENCE</scope>
    <source>
        <strain evidence="10">CCFEE 5312</strain>
    </source>
</reference>
<dbReference type="SUPFAM" id="SSF53474">
    <property type="entry name" value="alpha/beta-Hydrolases"/>
    <property type="match status" value="1"/>
</dbReference>
<dbReference type="EMBL" id="JAWDJX010000005">
    <property type="protein sequence ID" value="KAK3056545.1"/>
    <property type="molecule type" value="Genomic_DNA"/>
</dbReference>
<evidence type="ECO:0000256" key="3">
    <source>
        <dbReference type="ARBA" id="ARBA00014212"/>
    </source>
</evidence>
<keyword evidence="6" id="KW-1015">Disulfide bond</keyword>
<comment type="similarity">
    <text evidence="1">Belongs to the palmitoyl-protein thioesterase family.</text>
</comment>
<organism evidence="10 11">
    <name type="scientific">Extremus antarcticus</name>
    <dbReference type="NCBI Taxonomy" id="702011"/>
    <lineage>
        <taxon>Eukaryota</taxon>
        <taxon>Fungi</taxon>
        <taxon>Dikarya</taxon>
        <taxon>Ascomycota</taxon>
        <taxon>Pezizomycotina</taxon>
        <taxon>Dothideomycetes</taxon>
        <taxon>Dothideomycetidae</taxon>
        <taxon>Mycosphaerellales</taxon>
        <taxon>Extremaceae</taxon>
        <taxon>Extremus</taxon>
    </lineage>
</organism>
<keyword evidence="4 9" id="KW-0732">Signal</keyword>
<protein>
    <recommendedName>
        <fullName evidence="3">Palmitoyl-protein thioesterase 1</fullName>
        <ecNumber evidence="2">3.1.2.22</ecNumber>
    </recommendedName>
    <alternativeName>
        <fullName evidence="8">Palmitoyl-protein hydrolase 1</fullName>
    </alternativeName>
</protein>
<evidence type="ECO:0000256" key="8">
    <source>
        <dbReference type="ARBA" id="ARBA00031934"/>
    </source>
</evidence>
<keyword evidence="7" id="KW-0325">Glycoprotein</keyword>
<dbReference type="Gene3D" id="3.40.50.1820">
    <property type="entry name" value="alpha/beta hydrolase"/>
    <property type="match status" value="1"/>
</dbReference>
<feature type="signal peptide" evidence="9">
    <location>
        <begin position="1"/>
        <end position="18"/>
    </location>
</feature>
<accession>A0AAJ0LV67</accession>
<evidence type="ECO:0000313" key="11">
    <source>
        <dbReference type="Proteomes" id="UP001271007"/>
    </source>
</evidence>
<comment type="caution">
    <text evidence="10">The sequence shown here is derived from an EMBL/GenBank/DDBJ whole genome shotgun (WGS) entry which is preliminary data.</text>
</comment>
<dbReference type="InterPro" id="IPR029058">
    <property type="entry name" value="AB_hydrolase_fold"/>
</dbReference>
<dbReference type="InterPro" id="IPR002472">
    <property type="entry name" value="Palm_thioest"/>
</dbReference>
<evidence type="ECO:0000313" key="10">
    <source>
        <dbReference type="EMBL" id="KAK3056545.1"/>
    </source>
</evidence>
<evidence type="ECO:0000256" key="5">
    <source>
        <dbReference type="ARBA" id="ARBA00022801"/>
    </source>
</evidence>
<evidence type="ECO:0000256" key="1">
    <source>
        <dbReference type="ARBA" id="ARBA00010758"/>
    </source>
</evidence>
<evidence type="ECO:0000256" key="4">
    <source>
        <dbReference type="ARBA" id="ARBA00022729"/>
    </source>
</evidence>
<dbReference type="AlphaFoldDB" id="A0AAJ0LV67"/>
<keyword evidence="5" id="KW-0378">Hydrolase</keyword>
<dbReference type="Proteomes" id="UP001271007">
    <property type="component" value="Unassembled WGS sequence"/>
</dbReference>
<dbReference type="Pfam" id="PF02089">
    <property type="entry name" value="Palm_thioest"/>
    <property type="match status" value="1"/>
</dbReference>
<dbReference type="FunFam" id="3.40.50.1820:FF:000107">
    <property type="entry name" value="Palmitoyl-protein thioesterase 1"/>
    <property type="match status" value="1"/>
</dbReference>
<evidence type="ECO:0000256" key="2">
    <source>
        <dbReference type="ARBA" id="ARBA00012423"/>
    </source>
</evidence>
<proteinExistence type="inferred from homology"/>
<name>A0AAJ0LV67_9PEZI</name>
<keyword evidence="11" id="KW-1185">Reference proteome</keyword>
<sequence length="344" mass="38176">MYLLNLPPFLSLLALTTALPRPHSSKPLPLLIWHGLGDRYDADGLRSTGDLAQEIHPGTFVYYIRTDDDGNNDRTNTFFGNLTTQLDDVCAALYNEPKLFNPDIASLRVDALGFSQGGQFLRGLLERCDGLSIRSLVTFGSQHNGIAEFQKCGTFDLLCKGATALVKGNAWTEYVQNKVVPAQYYRPLNATTGMPTEEYLDGSNFLADVNNERANKSEVYKAKIVSLEKFVMVVFEDDLTVVPKESGWFAAVNATSGEVTALRNRTMYKEDWLGLRELDKKEGLVFRTAPGKHMELSDKVLRGAFEEFFGPEKRGEGVGRVIVASPNDGRAEMRHDGQQAPIIV</sequence>
<dbReference type="EC" id="3.1.2.22" evidence="2"/>
<dbReference type="PANTHER" id="PTHR11247">
    <property type="entry name" value="PALMITOYL-PROTEIN THIOESTERASE/DOLICHYLDIPHOSPHATASE 1"/>
    <property type="match status" value="1"/>
</dbReference>
<dbReference type="PRINTS" id="PR00414">
    <property type="entry name" value="PPTHIESTRASE"/>
</dbReference>
<dbReference type="GO" id="GO:0008474">
    <property type="term" value="F:palmitoyl-(protein) hydrolase activity"/>
    <property type="evidence" value="ECO:0007669"/>
    <property type="project" value="UniProtKB-EC"/>
</dbReference>
<dbReference type="PANTHER" id="PTHR11247:SF8">
    <property type="entry name" value="PALMITOYL-PROTEIN THIOESTERASE 1"/>
    <property type="match status" value="1"/>
</dbReference>
<feature type="chain" id="PRO_5042563446" description="Palmitoyl-protein thioesterase 1" evidence="9">
    <location>
        <begin position="19"/>
        <end position="344"/>
    </location>
</feature>